<evidence type="ECO:0000256" key="1">
    <source>
        <dbReference type="ARBA" id="ARBA00023224"/>
    </source>
</evidence>
<dbReference type="OrthoDB" id="319733at2"/>
<evidence type="ECO:0000256" key="3">
    <source>
        <dbReference type="PROSITE-ProRule" id="PRU00284"/>
    </source>
</evidence>
<keyword evidence="1 3" id="KW-0807">Transducer</keyword>
<dbReference type="InterPro" id="IPR003660">
    <property type="entry name" value="HAMP_dom"/>
</dbReference>
<dbReference type="GO" id="GO:0007165">
    <property type="term" value="P:signal transduction"/>
    <property type="evidence" value="ECO:0007669"/>
    <property type="project" value="UniProtKB-KW"/>
</dbReference>
<dbReference type="RefSeq" id="WP_149567977.1">
    <property type="nucleotide sequence ID" value="NZ_CP035807.1"/>
</dbReference>
<comment type="similarity">
    <text evidence="2">Belongs to the methyl-accepting chemotaxis (MCP) protein family.</text>
</comment>
<sequence length="611" mass="66943">MKIRSKLLLLTFIMIISIFLSVGVNVGVGIFTNKMQSEEKELVLLRDLMLQQSIELSKLLHSNTPTIIQYKTLKNRIDETNQVIDRVKVLKVLPKLNKTTADAFESIKKLDVLLKKSYEKLYAETDDFIATFDKNDTSFSISKINSYKNMDNFTRIMFRANRVTTQGFTVDVALEASSSLLLEQSGIINRVVTNYKKISNFVSLGVALIFIILSVFISLIISGKISKSINKLSSALTIMLAGDFTHEIKIDSKDELGLLGDEINVFQENLNKSLIRIKASSRANEDANIGLIETTADSSAVSTQISANIDSINSQMHQLDSNIAKSNDEVQDVSQFTNKLNDFTSEQMAMVEESTAAITEMIASISSISDLTNNNSKIITTLESTAKEGDNKLTETTDLIDEINSTVNEINSMSEIIQNISDQTNLLAMNAAIEAAHAGDAGKGFAVVADEIRKLAEASAMNSKDISKNLDDITKKFEKASLSGQSTREAFTNINDNIKNVSSALMVVASSTTELDTGGSQILEAMESLKEISIAVQDKAYEMKSKAENINNISSDVLNISQVVSGAITEANIGFTGVTDSMNSLKDVSDRVGVVSKEINHELDKFKTKES</sequence>
<feature type="domain" description="Methyl-accepting transducer" evidence="5">
    <location>
        <begin position="322"/>
        <end position="554"/>
    </location>
</feature>
<dbReference type="Gene3D" id="1.10.287.950">
    <property type="entry name" value="Methyl-accepting chemotaxis protein"/>
    <property type="match status" value="1"/>
</dbReference>
<dbReference type="Proteomes" id="UP000323824">
    <property type="component" value="Chromosome"/>
</dbReference>
<proteinExistence type="inferred from homology"/>
<dbReference type="EMBL" id="CP035807">
    <property type="protein sequence ID" value="QEN04734.1"/>
    <property type="molecule type" value="Genomic_DNA"/>
</dbReference>
<reference evidence="7 8" key="2">
    <citation type="submission" date="2019-09" db="EMBL/GenBank/DDBJ databases">
        <title>Complete Genome Sequence and Methylome Analysis of free living Spirochaetas.</title>
        <authorList>
            <person name="Leshcheva N."/>
            <person name="Mikheeva N."/>
        </authorList>
    </citation>
    <scope>NUCLEOTIDE SEQUENCE [LARGE SCALE GENOMIC DNA]</scope>
    <source>
        <strain evidence="7 8">P</strain>
    </source>
</reference>
<reference evidence="7 8" key="1">
    <citation type="submission" date="2019-02" db="EMBL/GenBank/DDBJ databases">
        <authorList>
            <person name="Fomenkov A."/>
            <person name="Dubinina G."/>
            <person name="Grabovich M."/>
            <person name="Vincze T."/>
            <person name="Roberts R.J."/>
        </authorList>
    </citation>
    <scope>NUCLEOTIDE SEQUENCE [LARGE SCALE GENOMIC DNA]</scope>
    <source>
        <strain evidence="7 8">P</strain>
    </source>
</reference>
<dbReference type="KEGG" id="sper:EW093_08440"/>
<evidence type="ECO:0000259" key="6">
    <source>
        <dbReference type="PROSITE" id="PS50885"/>
    </source>
</evidence>
<dbReference type="CDD" id="cd06225">
    <property type="entry name" value="HAMP"/>
    <property type="match status" value="1"/>
</dbReference>
<dbReference type="PANTHER" id="PTHR32089">
    <property type="entry name" value="METHYL-ACCEPTING CHEMOTAXIS PROTEIN MCPB"/>
    <property type="match status" value="1"/>
</dbReference>
<evidence type="ECO:0000259" key="5">
    <source>
        <dbReference type="PROSITE" id="PS50111"/>
    </source>
</evidence>
<evidence type="ECO:0000313" key="7">
    <source>
        <dbReference type="EMBL" id="QEN04734.1"/>
    </source>
</evidence>
<dbReference type="Pfam" id="PF00015">
    <property type="entry name" value="MCPsignal"/>
    <property type="match status" value="1"/>
</dbReference>
<evidence type="ECO:0000256" key="2">
    <source>
        <dbReference type="ARBA" id="ARBA00029447"/>
    </source>
</evidence>
<dbReference type="Pfam" id="PF00672">
    <property type="entry name" value="HAMP"/>
    <property type="match status" value="1"/>
</dbReference>
<gene>
    <name evidence="7" type="ORF">EW093_08440</name>
</gene>
<dbReference type="AlphaFoldDB" id="A0A5C1QDD5"/>
<dbReference type="GO" id="GO:0016020">
    <property type="term" value="C:membrane"/>
    <property type="evidence" value="ECO:0007669"/>
    <property type="project" value="InterPro"/>
</dbReference>
<dbReference type="SMART" id="SM00283">
    <property type="entry name" value="MA"/>
    <property type="match status" value="1"/>
</dbReference>
<dbReference type="SUPFAM" id="SSF58104">
    <property type="entry name" value="Methyl-accepting chemotaxis protein (MCP) signaling domain"/>
    <property type="match status" value="1"/>
</dbReference>
<feature type="transmembrane region" description="Helical" evidence="4">
    <location>
        <begin position="201"/>
        <end position="221"/>
    </location>
</feature>
<dbReference type="PROSITE" id="PS50885">
    <property type="entry name" value="HAMP"/>
    <property type="match status" value="1"/>
</dbReference>
<keyword evidence="4" id="KW-0812">Transmembrane</keyword>
<dbReference type="InterPro" id="IPR004089">
    <property type="entry name" value="MCPsignal_dom"/>
</dbReference>
<protein>
    <submittedName>
        <fullName evidence="7">Methyl-accepting chemotaxis protein</fullName>
    </submittedName>
</protein>
<evidence type="ECO:0000313" key="8">
    <source>
        <dbReference type="Proteomes" id="UP000323824"/>
    </source>
</evidence>
<keyword evidence="4" id="KW-1133">Transmembrane helix</keyword>
<dbReference type="SMART" id="SM00304">
    <property type="entry name" value="HAMP"/>
    <property type="match status" value="1"/>
</dbReference>
<accession>A0A5C1QDD5</accession>
<dbReference type="Gene3D" id="6.10.340.10">
    <property type="match status" value="1"/>
</dbReference>
<feature type="transmembrane region" description="Helical" evidence="4">
    <location>
        <begin position="7"/>
        <end position="31"/>
    </location>
</feature>
<evidence type="ECO:0000256" key="4">
    <source>
        <dbReference type="SAM" id="Phobius"/>
    </source>
</evidence>
<dbReference type="PROSITE" id="PS50111">
    <property type="entry name" value="CHEMOTAXIS_TRANSDUC_2"/>
    <property type="match status" value="1"/>
</dbReference>
<organism evidence="7 8">
    <name type="scientific">Thiospirochaeta perfilievii</name>
    <dbReference type="NCBI Taxonomy" id="252967"/>
    <lineage>
        <taxon>Bacteria</taxon>
        <taxon>Pseudomonadati</taxon>
        <taxon>Spirochaetota</taxon>
        <taxon>Spirochaetia</taxon>
        <taxon>Spirochaetales</taxon>
        <taxon>Spirochaetaceae</taxon>
        <taxon>Thiospirochaeta</taxon>
    </lineage>
</organism>
<dbReference type="PANTHER" id="PTHR32089:SF112">
    <property type="entry name" value="LYSOZYME-LIKE PROTEIN-RELATED"/>
    <property type="match status" value="1"/>
</dbReference>
<name>A0A5C1QDD5_9SPIO</name>
<keyword evidence="8" id="KW-1185">Reference proteome</keyword>
<keyword evidence="4" id="KW-0472">Membrane</keyword>
<feature type="domain" description="HAMP" evidence="6">
    <location>
        <begin position="223"/>
        <end position="275"/>
    </location>
</feature>